<reference evidence="4 5" key="1">
    <citation type="submission" date="2016-11" db="EMBL/GenBank/DDBJ databases">
        <authorList>
            <person name="Varghese N."/>
            <person name="Submissions S."/>
        </authorList>
    </citation>
    <scope>NUCLEOTIDE SEQUENCE [LARGE SCALE GENOMIC DNA]</scope>
    <source>
        <strain evidence="4 5">CGMCC 1.12174</strain>
        <strain evidence="3 6">DSM 26351</strain>
    </source>
</reference>
<dbReference type="InterPro" id="IPR013538">
    <property type="entry name" value="ASHA1/2-like_C"/>
</dbReference>
<comment type="caution">
    <text evidence="4">The sequence shown here is derived from an EMBL/GenBank/DDBJ whole genome shotgun (WGS) entry which is preliminary data.</text>
</comment>
<evidence type="ECO:0000259" key="2">
    <source>
        <dbReference type="Pfam" id="PF08327"/>
    </source>
</evidence>
<gene>
    <name evidence="3" type="ORF">SAMN04487891_113150</name>
    <name evidence="4" type="ORF">SAMN05216293_1615</name>
</gene>
<evidence type="ECO:0000313" key="5">
    <source>
        <dbReference type="Proteomes" id="UP000184031"/>
    </source>
</evidence>
<name>A0A1M6UHD1_9FLAO</name>
<dbReference type="EMBL" id="FRAT01000004">
    <property type="protein sequence ID" value="SHK68577.1"/>
    <property type="molecule type" value="Genomic_DNA"/>
</dbReference>
<accession>A0A1M6UHD1</accession>
<dbReference type="EMBL" id="FOKU01000013">
    <property type="protein sequence ID" value="SFC56221.1"/>
    <property type="molecule type" value="Genomic_DNA"/>
</dbReference>
<comment type="similarity">
    <text evidence="1">Belongs to the AHA1 family.</text>
</comment>
<evidence type="ECO:0000313" key="4">
    <source>
        <dbReference type="EMBL" id="SHK68577.1"/>
    </source>
</evidence>
<evidence type="ECO:0000313" key="6">
    <source>
        <dbReference type="Proteomes" id="UP000198940"/>
    </source>
</evidence>
<dbReference type="Gene3D" id="3.30.530.20">
    <property type="match status" value="1"/>
</dbReference>
<dbReference type="SUPFAM" id="SSF55961">
    <property type="entry name" value="Bet v1-like"/>
    <property type="match status" value="1"/>
</dbReference>
<organism evidence="4 5">
    <name type="scientific">Flagellimonas taeanensis</name>
    <dbReference type="NCBI Taxonomy" id="1005926"/>
    <lineage>
        <taxon>Bacteria</taxon>
        <taxon>Pseudomonadati</taxon>
        <taxon>Bacteroidota</taxon>
        <taxon>Flavobacteriia</taxon>
        <taxon>Flavobacteriales</taxon>
        <taxon>Flavobacteriaceae</taxon>
        <taxon>Flagellimonas</taxon>
    </lineage>
</organism>
<dbReference type="InterPro" id="IPR023393">
    <property type="entry name" value="START-like_dom_sf"/>
</dbReference>
<dbReference type="Pfam" id="PF08327">
    <property type="entry name" value="AHSA1"/>
    <property type="match status" value="1"/>
</dbReference>
<proteinExistence type="inferred from homology"/>
<dbReference type="CDD" id="cd07814">
    <property type="entry name" value="SRPBCC_CalC_Aha1-like"/>
    <property type="match status" value="1"/>
</dbReference>
<protein>
    <submittedName>
        <fullName evidence="4">Uncharacterized conserved protein YndB, AHSA1/START domain</fullName>
    </submittedName>
</protein>
<dbReference type="OrthoDB" id="287565at2"/>
<dbReference type="Proteomes" id="UP000184031">
    <property type="component" value="Unassembled WGS sequence"/>
</dbReference>
<evidence type="ECO:0000313" key="3">
    <source>
        <dbReference type="EMBL" id="SFC56221.1"/>
    </source>
</evidence>
<dbReference type="AlphaFoldDB" id="A0A1M6UHD1"/>
<dbReference type="Proteomes" id="UP000198940">
    <property type="component" value="Unassembled WGS sequence"/>
</dbReference>
<keyword evidence="6" id="KW-1185">Reference proteome</keyword>
<evidence type="ECO:0000256" key="1">
    <source>
        <dbReference type="ARBA" id="ARBA00006817"/>
    </source>
</evidence>
<sequence length="152" mass="16977">MTDIIHRVGIKAPISEVYKALASVEGVASWWTRSTTGNSAVGKTIRVQFNSKEGKEIGSMDMLVKALEQDKKVHWHFTGGPEEWIGTDAVFNLHAEGDHTIVLFGHRNWKEAVEFTAHCSMKWAIFLLSLKNLVETGEGSPSPDDIKIDNWN</sequence>
<dbReference type="RefSeq" id="WP_072878741.1">
    <property type="nucleotide sequence ID" value="NZ_FOKU01000013.1"/>
</dbReference>
<feature type="domain" description="Activator of Hsp90 ATPase homologue 1/2-like C-terminal" evidence="2">
    <location>
        <begin position="11"/>
        <end position="135"/>
    </location>
</feature>